<gene>
    <name evidence="1" type="ORF">MGAL_10B074684</name>
</gene>
<comment type="caution">
    <text evidence="1">The sequence shown here is derived from an EMBL/GenBank/DDBJ whole genome shotgun (WGS) entry which is preliminary data.</text>
</comment>
<proteinExistence type="predicted"/>
<dbReference type="AlphaFoldDB" id="A0A8B6HMQ1"/>
<dbReference type="PANTHER" id="PTHR28589:SF1">
    <property type="entry name" value="SMALL RIBOSOMAL SUBUNIT PROTEIN MS34"/>
    <property type="match status" value="1"/>
</dbReference>
<dbReference type="GO" id="GO:0005739">
    <property type="term" value="C:mitochondrion"/>
    <property type="evidence" value="ECO:0007669"/>
    <property type="project" value="InterPro"/>
</dbReference>
<sequence length="168" mass="19298">MPVRFVGRKSFFRGNSLFWLAANLRNNGVGRVVVRTREEKEFPEKCYYVLTNVKPDFSEPNLLKGEVWGERIFRGKQCGIQKVEKPHQKDWKLIPKEEEAAFCQITDVFEETKYVPKLIPFPPLLGVILQARNNLPQKPLLKIDLPEGADGVEEEFVQDEGDNVIGIV</sequence>
<protein>
    <submittedName>
        <fullName evidence="1">Small subunit ribosomal protein S34</fullName>
    </submittedName>
</protein>
<evidence type="ECO:0000313" key="2">
    <source>
        <dbReference type="Proteomes" id="UP000596742"/>
    </source>
</evidence>
<dbReference type="Proteomes" id="UP000596742">
    <property type="component" value="Unassembled WGS sequence"/>
</dbReference>
<organism evidence="1 2">
    <name type="scientific">Mytilus galloprovincialis</name>
    <name type="common">Mediterranean mussel</name>
    <dbReference type="NCBI Taxonomy" id="29158"/>
    <lineage>
        <taxon>Eukaryota</taxon>
        <taxon>Metazoa</taxon>
        <taxon>Spiralia</taxon>
        <taxon>Lophotrochozoa</taxon>
        <taxon>Mollusca</taxon>
        <taxon>Bivalvia</taxon>
        <taxon>Autobranchia</taxon>
        <taxon>Pteriomorphia</taxon>
        <taxon>Mytilida</taxon>
        <taxon>Mytiloidea</taxon>
        <taxon>Mytilidae</taxon>
        <taxon>Mytilinae</taxon>
        <taxon>Mytilus</taxon>
    </lineage>
</organism>
<dbReference type="EMBL" id="UYJE01010285">
    <property type="protein sequence ID" value="VDI81627.1"/>
    <property type="molecule type" value="Genomic_DNA"/>
</dbReference>
<dbReference type="Pfam" id="PF16053">
    <property type="entry name" value="MRP-S34"/>
    <property type="match status" value="1"/>
</dbReference>
<keyword evidence="1" id="KW-0687">Ribonucleoprotein</keyword>
<keyword evidence="2" id="KW-1185">Reference proteome</keyword>
<dbReference type="GO" id="GO:0003735">
    <property type="term" value="F:structural constituent of ribosome"/>
    <property type="evidence" value="ECO:0007669"/>
    <property type="project" value="InterPro"/>
</dbReference>
<dbReference type="GO" id="GO:0005840">
    <property type="term" value="C:ribosome"/>
    <property type="evidence" value="ECO:0007669"/>
    <property type="project" value="UniProtKB-KW"/>
</dbReference>
<reference evidence="1" key="1">
    <citation type="submission" date="2018-11" db="EMBL/GenBank/DDBJ databases">
        <authorList>
            <person name="Alioto T."/>
            <person name="Alioto T."/>
        </authorList>
    </citation>
    <scope>NUCLEOTIDE SEQUENCE</scope>
</reference>
<keyword evidence="1" id="KW-0689">Ribosomal protein</keyword>
<dbReference type="InterPro" id="IPR032053">
    <property type="entry name" value="Ribosomal_mS34"/>
</dbReference>
<accession>A0A8B6HMQ1</accession>
<name>A0A8B6HMQ1_MYTGA</name>
<dbReference type="PANTHER" id="PTHR28589">
    <property type="entry name" value="28S RIBOSOMAL PROTEIN S34, MITOCHONDRIAL"/>
    <property type="match status" value="1"/>
</dbReference>
<evidence type="ECO:0000313" key="1">
    <source>
        <dbReference type="EMBL" id="VDI81627.1"/>
    </source>
</evidence>
<dbReference type="OrthoDB" id="16434at2759"/>